<gene>
    <name evidence="1" type="ORF">HPB50_023475</name>
</gene>
<organism evidence="1 2">
    <name type="scientific">Hyalomma asiaticum</name>
    <name type="common">Tick</name>
    <dbReference type="NCBI Taxonomy" id="266040"/>
    <lineage>
        <taxon>Eukaryota</taxon>
        <taxon>Metazoa</taxon>
        <taxon>Ecdysozoa</taxon>
        <taxon>Arthropoda</taxon>
        <taxon>Chelicerata</taxon>
        <taxon>Arachnida</taxon>
        <taxon>Acari</taxon>
        <taxon>Parasitiformes</taxon>
        <taxon>Ixodida</taxon>
        <taxon>Ixodoidea</taxon>
        <taxon>Ixodidae</taxon>
        <taxon>Hyalomminae</taxon>
        <taxon>Hyalomma</taxon>
    </lineage>
</organism>
<proteinExistence type="predicted"/>
<name>A0ACB7RMV3_HYAAI</name>
<keyword evidence="2" id="KW-1185">Reference proteome</keyword>
<protein>
    <submittedName>
        <fullName evidence="1">Uncharacterized protein</fullName>
    </submittedName>
</protein>
<reference evidence="1" key="1">
    <citation type="submission" date="2020-05" db="EMBL/GenBank/DDBJ databases">
        <title>Large-scale comparative analyses of tick genomes elucidate their genetic diversity and vector capacities.</title>
        <authorList>
            <person name="Jia N."/>
            <person name="Wang J."/>
            <person name="Shi W."/>
            <person name="Du L."/>
            <person name="Sun Y."/>
            <person name="Zhan W."/>
            <person name="Jiang J."/>
            <person name="Wang Q."/>
            <person name="Zhang B."/>
            <person name="Ji P."/>
            <person name="Sakyi L.B."/>
            <person name="Cui X."/>
            <person name="Yuan T."/>
            <person name="Jiang B."/>
            <person name="Yang W."/>
            <person name="Lam T.T.-Y."/>
            <person name="Chang Q."/>
            <person name="Ding S."/>
            <person name="Wang X."/>
            <person name="Zhu J."/>
            <person name="Ruan X."/>
            <person name="Zhao L."/>
            <person name="Wei J."/>
            <person name="Que T."/>
            <person name="Du C."/>
            <person name="Cheng J."/>
            <person name="Dai P."/>
            <person name="Han X."/>
            <person name="Huang E."/>
            <person name="Gao Y."/>
            <person name="Liu J."/>
            <person name="Shao H."/>
            <person name="Ye R."/>
            <person name="Li L."/>
            <person name="Wei W."/>
            <person name="Wang X."/>
            <person name="Wang C."/>
            <person name="Yang T."/>
            <person name="Huo Q."/>
            <person name="Li W."/>
            <person name="Guo W."/>
            <person name="Chen H."/>
            <person name="Zhou L."/>
            <person name="Ni X."/>
            <person name="Tian J."/>
            <person name="Zhou Y."/>
            <person name="Sheng Y."/>
            <person name="Liu T."/>
            <person name="Pan Y."/>
            <person name="Xia L."/>
            <person name="Li J."/>
            <person name="Zhao F."/>
            <person name="Cao W."/>
        </authorList>
    </citation>
    <scope>NUCLEOTIDE SEQUENCE</scope>
    <source>
        <strain evidence="1">Hyas-2018</strain>
    </source>
</reference>
<evidence type="ECO:0000313" key="2">
    <source>
        <dbReference type="Proteomes" id="UP000821845"/>
    </source>
</evidence>
<accession>A0ACB7RMV3</accession>
<dbReference type="EMBL" id="CM023489">
    <property type="protein sequence ID" value="KAH6923141.1"/>
    <property type="molecule type" value="Genomic_DNA"/>
</dbReference>
<evidence type="ECO:0000313" key="1">
    <source>
        <dbReference type="EMBL" id="KAH6923141.1"/>
    </source>
</evidence>
<dbReference type="Proteomes" id="UP000821845">
    <property type="component" value="Chromosome 9"/>
</dbReference>
<sequence length="205" mass="22819">MADADREPPLHRVRHHVYGVNWRPTRFVDDVPYYHTCGLCKVIPKKTVLLPCSHVLCQSCHKGSVQEEDGDDGAGVCPLDQEPFEVRQCARIKLSATKANSLRAYCWNQEHGCEYVGTLQDVLVHCEDECAFHAVSCPRCGESVLHADLPSHYTAGCGGDGESTCETEESSEQNGEFTSHDEGFSMEDLRAFLTELEVLDTDMPE</sequence>
<comment type="caution">
    <text evidence="1">The sequence shown here is derived from an EMBL/GenBank/DDBJ whole genome shotgun (WGS) entry which is preliminary data.</text>
</comment>